<dbReference type="InterPro" id="IPR050753">
    <property type="entry name" value="Peptidase_M14_domain"/>
</dbReference>
<dbReference type="Gene3D" id="3.40.630.10">
    <property type="entry name" value="Zn peptidases"/>
    <property type="match status" value="1"/>
</dbReference>
<dbReference type="SMART" id="SM00631">
    <property type="entry name" value="Zn_pept"/>
    <property type="match status" value="1"/>
</dbReference>
<evidence type="ECO:0000256" key="2">
    <source>
        <dbReference type="ARBA" id="ARBA00023180"/>
    </source>
</evidence>
<comment type="similarity">
    <text evidence="1 3">Belongs to the peptidase M14 family.</text>
</comment>
<dbReference type="InterPro" id="IPR000834">
    <property type="entry name" value="Peptidase_M14"/>
</dbReference>
<dbReference type="InterPro" id="IPR008969">
    <property type="entry name" value="CarboxyPept-like_regulatory"/>
</dbReference>
<dbReference type="CDD" id="cd11308">
    <property type="entry name" value="Peptidase_M14NE-CP-C_like"/>
    <property type="match status" value="1"/>
</dbReference>
<dbReference type="SUPFAM" id="SSF49464">
    <property type="entry name" value="Carboxypeptidase regulatory domain-like"/>
    <property type="match status" value="1"/>
</dbReference>
<dbReference type="FunFam" id="2.60.40.1120:FF:000004">
    <property type="entry name" value="Carboxypeptidase E"/>
    <property type="match status" value="1"/>
</dbReference>
<protein>
    <recommendedName>
        <fullName evidence="4">Peptidase M14 domain-containing protein</fullName>
    </recommendedName>
</protein>
<dbReference type="Pfam" id="PF13620">
    <property type="entry name" value="CarboxypepD_reg"/>
    <property type="match status" value="1"/>
</dbReference>
<reference evidence="5 6" key="1">
    <citation type="submission" date="2024-05" db="EMBL/GenBank/DDBJ databases">
        <authorList>
            <person name="Wallberg A."/>
        </authorList>
    </citation>
    <scope>NUCLEOTIDE SEQUENCE [LARGE SCALE GENOMIC DNA]</scope>
</reference>
<sequence>MMSSGHFKTSHAGTFICVKHSSIINFTMIAKNYPHGYLIMNLNRDQQPESLAIMKWIKSYPFVLSANLHEGSLVACYPFDNNPQQEHGLNSPCPDDIVFKKLARSYSFAHPTMHLGKPCNSAKRGFPDGISNGAEWYSVSGGMQDWNYLNSNCFEITVEMSCQKYPLTAELPRYWLDHKNSLLTFMEQVHTGVKGFILDDKKDGISNATISVKGINHDLISAADGDYWRLLAPGKYDITVQADGYGPETKAVDVTEPWAAQVNFTLKSANLPQLAPDEELGKDEKLAYTYI</sequence>
<name>A0AAV2R1L6_MEGNR</name>
<comment type="caution">
    <text evidence="5">The sequence shown here is derived from an EMBL/GenBank/DDBJ whole genome shotgun (WGS) entry which is preliminary data.</text>
</comment>
<feature type="active site" description="Proton donor/acceptor" evidence="3">
    <location>
        <position position="159"/>
    </location>
</feature>
<dbReference type="GO" id="GO:0004181">
    <property type="term" value="F:metallocarboxypeptidase activity"/>
    <property type="evidence" value="ECO:0007669"/>
    <property type="project" value="InterPro"/>
</dbReference>
<keyword evidence="6" id="KW-1185">Reference proteome</keyword>
<dbReference type="GO" id="GO:0016485">
    <property type="term" value="P:protein processing"/>
    <property type="evidence" value="ECO:0007669"/>
    <property type="project" value="TreeGrafter"/>
</dbReference>
<dbReference type="Gene3D" id="2.60.40.1120">
    <property type="entry name" value="Carboxypeptidase-like, regulatory domain"/>
    <property type="match status" value="1"/>
</dbReference>
<evidence type="ECO:0000313" key="6">
    <source>
        <dbReference type="Proteomes" id="UP001497623"/>
    </source>
</evidence>
<feature type="domain" description="Peptidase M14" evidence="4">
    <location>
        <begin position="1"/>
        <end position="189"/>
    </location>
</feature>
<proteinExistence type="inferred from homology"/>
<evidence type="ECO:0000256" key="1">
    <source>
        <dbReference type="ARBA" id="ARBA00005988"/>
    </source>
</evidence>
<dbReference type="PANTHER" id="PTHR11532">
    <property type="entry name" value="PROTEASE M14 CARBOXYPEPTIDASE"/>
    <property type="match status" value="1"/>
</dbReference>
<keyword evidence="2" id="KW-0325">Glycoprotein</keyword>
<evidence type="ECO:0000259" key="4">
    <source>
        <dbReference type="PROSITE" id="PS52035"/>
    </source>
</evidence>
<dbReference type="AlphaFoldDB" id="A0AAV2R1L6"/>
<dbReference type="SUPFAM" id="SSF53187">
    <property type="entry name" value="Zn-dependent exopeptidases"/>
    <property type="match status" value="1"/>
</dbReference>
<evidence type="ECO:0000256" key="3">
    <source>
        <dbReference type="PROSITE-ProRule" id="PRU01379"/>
    </source>
</evidence>
<dbReference type="GO" id="GO:0008270">
    <property type="term" value="F:zinc ion binding"/>
    <property type="evidence" value="ECO:0007669"/>
    <property type="project" value="InterPro"/>
</dbReference>
<dbReference type="GO" id="GO:0006518">
    <property type="term" value="P:peptide metabolic process"/>
    <property type="evidence" value="ECO:0007669"/>
    <property type="project" value="TreeGrafter"/>
</dbReference>
<dbReference type="EMBL" id="CAXKWB010013677">
    <property type="protein sequence ID" value="CAL4108320.1"/>
    <property type="molecule type" value="Genomic_DNA"/>
</dbReference>
<dbReference type="Proteomes" id="UP001497623">
    <property type="component" value="Unassembled WGS sequence"/>
</dbReference>
<dbReference type="PANTHER" id="PTHR11532:SF62">
    <property type="entry name" value="CARBOXYPEPTIDASE D"/>
    <property type="match status" value="1"/>
</dbReference>
<dbReference type="PROSITE" id="PS52035">
    <property type="entry name" value="PEPTIDASE_M14"/>
    <property type="match status" value="1"/>
</dbReference>
<dbReference type="GO" id="GO:0005615">
    <property type="term" value="C:extracellular space"/>
    <property type="evidence" value="ECO:0007669"/>
    <property type="project" value="TreeGrafter"/>
</dbReference>
<organism evidence="5 6">
    <name type="scientific">Meganyctiphanes norvegica</name>
    <name type="common">Northern krill</name>
    <name type="synonym">Thysanopoda norvegica</name>
    <dbReference type="NCBI Taxonomy" id="48144"/>
    <lineage>
        <taxon>Eukaryota</taxon>
        <taxon>Metazoa</taxon>
        <taxon>Ecdysozoa</taxon>
        <taxon>Arthropoda</taxon>
        <taxon>Crustacea</taxon>
        <taxon>Multicrustacea</taxon>
        <taxon>Malacostraca</taxon>
        <taxon>Eumalacostraca</taxon>
        <taxon>Eucarida</taxon>
        <taxon>Euphausiacea</taxon>
        <taxon>Euphausiidae</taxon>
        <taxon>Meganyctiphanes</taxon>
    </lineage>
</organism>
<feature type="non-terminal residue" evidence="5">
    <location>
        <position position="291"/>
    </location>
</feature>
<dbReference type="Pfam" id="PF00246">
    <property type="entry name" value="Peptidase_M14"/>
    <property type="match status" value="1"/>
</dbReference>
<accession>A0AAV2R1L6</accession>
<gene>
    <name evidence="5" type="ORF">MNOR_LOCUS18826</name>
</gene>
<evidence type="ECO:0000313" key="5">
    <source>
        <dbReference type="EMBL" id="CAL4108320.1"/>
    </source>
</evidence>